<evidence type="ECO:0000313" key="8">
    <source>
        <dbReference type="EnsemblMetazoa" id="CapteP100641"/>
    </source>
</evidence>
<dbReference type="GO" id="GO:0071933">
    <property type="term" value="F:Arp2/3 complex binding"/>
    <property type="evidence" value="ECO:0007669"/>
    <property type="project" value="TreeGrafter"/>
</dbReference>
<dbReference type="GO" id="GO:0003779">
    <property type="term" value="F:actin binding"/>
    <property type="evidence" value="ECO:0007669"/>
    <property type="project" value="UniProtKB-KW"/>
</dbReference>
<dbReference type="InterPro" id="IPR028288">
    <property type="entry name" value="SCAR/WAVE_fam"/>
</dbReference>
<evidence type="ECO:0000313" key="7">
    <source>
        <dbReference type="EMBL" id="ELU00240.1"/>
    </source>
</evidence>
<dbReference type="AlphaFoldDB" id="R7U2M0"/>
<name>R7U2M0_CAPTE</name>
<comment type="similarity">
    <text evidence="2">Belongs to the SCAR/WAVE family.</text>
</comment>
<keyword evidence="6" id="KW-0206">Cytoskeleton</keyword>
<keyword evidence="9" id="KW-1185">Reference proteome</keyword>
<dbReference type="EnsemblMetazoa" id="CapteT100641">
    <property type="protein sequence ID" value="CapteP100641"/>
    <property type="gene ID" value="CapteG100641"/>
</dbReference>
<keyword evidence="5" id="KW-0009">Actin-binding</keyword>
<dbReference type="EMBL" id="AMQN01001864">
    <property type="status" value="NOT_ANNOTATED_CDS"/>
    <property type="molecule type" value="Genomic_DNA"/>
</dbReference>
<dbReference type="GO" id="GO:0034237">
    <property type="term" value="F:protein kinase A regulatory subunit binding"/>
    <property type="evidence" value="ECO:0007669"/>
    <property type="project" value="TreeGrafter"/>
</dbReference>
<dbReference type="GO" id="GO:0030036">
    <property type="term" value="P:actin cytoskeleton organization"/>
    <property type="evidence" value="ECO:0007669"/>
    <property type="project" value="InterPro"/>
</dbReference>
<sequence length="104" mass="11755">MPLIKRGIEPTNLSRSHVSSGVKNELECVTNNTLANVIRQLSSLSKHAEDMFGELYNETGSVLRRANQLQDRVDKLKVKVTQLDSTVEEGQYSVWHVRTYALVI</sequence>
<dbReference type="EMBL" id="KB306105">
    <property type="protein sequence ID" value="ELU00240.1"/>
    <property type="molecule type" value="Genomic_DNA"/>
</dbReference>
<evidence type="ECO:0008006" key="10">
    <source>
        <dbReference type="Google" id="ProtNLM"/>
    </source>
</evidence>
<evidence type="ECO:0000313" key="9">
    <source>
        <dbReference type="Proteomes" id="UP000014760"/>
    </source>
</evidence>
<dbReference type="STRING" id="283909.R7U2M0"/>
<evidence type="ECO:0000256" key="2">
    <source>
        <dbReference type="ARBA" id="ARBA00006993"/>
    </source>
</evidence>
<evidence type="ECO:0000256" key="3">
    <source>
        <dbReference type="ARBA" id="ARBA00022490"/>
    </source>
</evidence>
<evidence type="ECO:0000256" key="1">
    <source>
        <dbReference type="ARBA" id="ARBA00004245"/>
    </source>
</evidence>
<keyword evidence="3" id="KW-0963">Cytoplasm</keyword>
<gene>
    <name evidence="7" type="ORF">CAPTEDRAFT_100641</name>
</gene>
<dbReference type="OMA" id="VYERSCK"/>
<dbReference type="OrthoDB" id="1060785at2759"/>
<proteinExistence type="inferred from homology"/>
<dbReference type="FunFam" id="1.20.5.340:FF:000012">
    <property type="entry name" value="Wiskott-Aldrich syndrome protein family member 1"/>
    <property type="match status" value="1"/>
</dbReference>
<comment type="subcellular location">
    <subcellularLocation>
        <location evidence="1">Cytoplasm</location>
        <location evidence="1">Cytoskeleton</location>
    </subcellularLocation>
</comment>
<dbReference type="GO" id="GO:0005856">
    <property type="term" value="C:cytoskeleton"/>
    <property type="evidence" value="ECO:0007669"/>
    <property type="project" value="UniProtKB-SubCell"/>
</dbReference>
<evidence type="ECO:0000256" key="5">
    <source>
        <dbReference type="ARBA" id="ARBA00023203"/>
    </source>
</evidence>
<evidence type="ECO:0000256" key="6">
    <source>
        <dbReference type="ARBA" id="ARBA00023212"/>
    </source>
</evidence>
<reference evidence="7 9" key="2">
    <citation type="journal article" date="2013" name="Nature">
        <title>Insights into bilaterian evolution from three spiralian genomes.</title>
        <authorList>
            <person name="Simakov O."/>
            <person name="Marletaz F."/>
            <person name="Cho S.J."/>
            <person name="Edsinger-Gonzales E."/>
            <person name="Havlak P."/>
            <person name="Hellsten U."/>
            <person name="Kuo D.H."/>
            <person name="Larsson T."/>
            <person name="Lv J."/>
            <person name="Arendt D."/>
            <person name="Savage R."/>
            <person name="Osoegawa K."/>
            <person name="de Jong P."/>
            <person name="Grimwood J."/>
            <person name="Chapman J.A."/>
            <person name="Shapiro H."/>
            <person name="Aerts A."/>
            <person name="Otillar R.P."/>
            <person name="Terry A.Y."/>
            <person name="Boore J.L."/>
            <person name="Grigoriev I.V."/>
            <person name="Lindberg D.R."/>
            <person name="Seaver E.C."/>
            <person name="Weisblat D.A."/>
            <person name="Putnam N.H."/>
            <person name="Rokhsar D.S."/>
        </authorList>
    </citation>
    <scope>NUCLEOTIDE SEQUENCE</scope>
    <source>
        <strain evidence="7 9">I ESC-2004</strain>
    </source>
</reference>
<protein>
    <recommendedName>
        <fullName evidence="10">Wiskott-Aldrich syndrome protein family member</fullName>
    </recommendedName>
</protein>
<dbReference type="PANTHER" id="PTHR12902">
    <property type="entry name" value="WASP-1"/>
    <property type="match status" value="1"/>
</dbReference>
<dbReference type="GO" id="GO:0031209">
    <property type="term" value="C:SCAR complex"/>
    <property type="evidence" value="ECO:0007669"/>
    <property type="project" value="TreeGrafter"/>
</dbReference>
<organism evidence="7">
    <name type="scientific">Capitella teleta</name>
    <name type="common">Polychaete worm</name>
    <dbReference type="NCBI Taxonomy" id="283909"/>
    <lineage>
        <taxon>Eukaryota</taxon>
        <taxon>Metazoa</taxon>
        <taxon>Spiralia</taxon>
        <taxon>Lophotrochozoa</taxon>
        <taxon>Annelida</taxon>
        <taxon>Polychaeta</taxon>
        <taxon>Sedentaria</taxon>
        <taxon>Scolecida</taxon>
        <taxon>Capitellidae</taxon>
        <taxon>Capitella</taxon>
    </lineage>
</organism>
<accession>R7U2M0</accession>
<dbReference type="Proteomes" id="UP000014760">
    <property type="component" value="Unassembled WGS sequence"/>
</dbReference>
<reference evidence="9" key="1">
    <citation type="submission" date="2012-12" db="EMBL/GenBank/DDBJ databases">
        <authorList>
            <person name="Hellsten U."/>
            <person name="Grimwood J."/>
            <person name="Chapman J.A."/>
            <person name="Shapiro H."/>
            <person name="Aerts A."/>
            <person name="Otillar R.P."/>
            <person name="Terry A.Y."/>
            <person name="Boore J.L."/>
            <person name="Simakov O."/>
            <person name="Marletaz F."/>
            <person name="Cho S.-J."/>
            <person name="Edsinger-Gonzales E."/>
            <person name="Havlak P."/>
            <person name="Kuo D.-H."/>
            <person name="Larsson T."/>
            <person name="Lv J."/>
            <person name="Arendt D."/>
            <person name="Savage R."/>
            <person name="Osoegawa K."/>
            <person name="de Jong P."/>
            <person name="Lindberg D.R."/>
            <person name="Seaver E.C."/>
            <person name="Weisblat D.A."/>
            <person name="Putnam N.H."/>
            <person name="Grigoriev I.V."/>
            <person name="Rokhsar D.S."/>
        </authorList>
    </citation>
    <scope>NUCLEOTIDE SEQUENCE</scope>
    <source>
        <strain evidence="9">I ESC-2004</strain>
    </source>
</reference>
<dbReference type="HOGENOM" id="CLU_158848_1_0_1"/>
<dbReference type="PANTHER" id="PTHR12902:SF1">
    <property type="entry name" value="WISKOTT-ALDRICH SYNDROME PROTEIN FAMILY MEMBER"/>
    <property type="match status" value="1"/>
</dbReference>
<dbReference type="GO" id="GO:2000601">
    <property type="term" value="P:positive regulation of Arp2/3 complex-mediated actin nucleation"/>
    <property type="evidence" value="ECO:0007669"/>
    <property type="project" value="TreeGrafter"/>
</dbReference>
<evidence type="ECO:0000256" key="4">
    <source>
        <dbReference type="ARBA" id="ARBA00022553"/>
    </source>
</evidence>
<reference evidence="8" key="3">
    <citation type="submission" date="2015-06" db="UniProtKB">
        <authorList>
            <consortium name="EnsemblMetazoa"/>
        </authorList>
    </citation>
    <scope>IDENTIFICATION</scope>
</reference>
<keyword evidence="4" id="KW-0597">Phosphoprotein</keyword>
<dbReference type="Gene3D" id="1.20.5.340">
    <property type="match status" value="1"/>
</dbReference>